<dbReference type="PANTHER" id="PTHR23025:SF3">
    <property type="entry name" value="HORMONE-SENSITIVE LIPASE"/>
    <property type="match status" value="1"/>
</dbReference>
<feature type="transmembrane region" description="Helical" evidence="7">
    <location>
        <begin position="380"/>
        <end position="399"/>
    </location>
</feature>
<dbReference type="Pfam" id="PF07859">
    <property type="entry name" value="Abhydrolase_3"/>
    <property type="match status" value="2"/>
</dbReference>
<dbReference type="InterPro" id="IPR036259">
    <property type="entry name" value="MFS_trans_sf"/>
</dbReference>
<feature type="transmembrane region" description="Helical" evidence="7">
    <location>
        <begin position="152"/>
        <end position="173"/>
    </location>
</feature>
<dbReference type="RefSeq" id="XP_022581653.1">
    <property type="nucleotide sequence ID" value="XM_022725760.1"/>
</dbReference>
<feature type="transmembrane region" description="Helical" evidence="7">
    <location>
        <begin position="185"/>
        <end position="203"/>
    </location>
</feature>
<dbReference type="InterPro" id="IPR013094">
    <property type="entry name" value="AB_hydrolase_3"/>
</dbReference>
<dbReference type="GO" id="GO:0004771">
    <property type="term" value="F:sterol ester esterase activity"/>
    <property type="evidence" value="ECO:0007669"/>
    <property type="project" value="TreeGrafter"/>
</dbReference>
<dbReference type="GO" id="GO:0004806">
    <property type="term" value="F:triacylglycerol lipase activity"/>
    <property type="evidence" value="ECO:0007669"/>
    <property type="project" value="TreeGrafter"/>
</dbReference>
<feature type="transmembrane region" description="Helical" evidence="7">
    <location>
        <begin position="30"/>
        <end position="52"/>
    </location>
</feature>
<dbReference type="Proteomes" id="UP000184188">
    <property type="component" value="Unassembled WGS sequence"/>
</dbReference>
<organism evidence="9 10">
    <name type="scientific">Penicilliopsis zonata CBS 506.65</name>
    <dbReference type="NCBI Taxonomy" id="1073090"/>
    <lineage>
        <taxon>Eukaryota</taxon>
        <taxon>Fungi</taxon>
        <taxon>Dikarya</taxon>
        <taxon>Ascomycota</taxon>
        <taxon>Pezizomycotina</taxon>
        <taxon>Eurotiomycetes</taxon>
        <taxon>Eurotiomycetidae</taxon>
        <taxon>Eurotiales</taxon>
        <taxon>Aspergillaceae</taxon>
        <taxon>Penicilliopsis</taxon>
    </lineage>
</organism>
<keyword evidence="5 7" id="KW-0472">Membrane</keyword>
<keyword evidence="4 7" id="KW-1133">Transmembrane helix</keyword>
<dbReference type="InterPro" id="IPR029058">
    <property type="entry name" value="AB_hydrolase_fold"/>
</dbReference>
<name>A0A1L9SJ79_9EURO</name>
<evidence type="ECO:0000256" key="6">
    <source>
        <dbReference type="SAM" id="MobiDB-lite"/>
    </source>
</evidence>
<accession>A0A1L9SJ79</accession>
<evidence type="ECO:0000259" key="8">
    <source>
        <dbReference type="Pfam" id="PF07859"/>
    </source>
</evidence>
<evidence type="ECO:0000256" key="4">
    <source>
        <dbReference type="ARBA" id="ARBA00022989"/>
    </source>
</evidence>
<dbReference type="GO" id="GO:0019433">
    <property type="term" value="P:triglyceride catabolic process"/>
    <property type="evidence" value="ECO:0007669"/>
    <property type="project" value="TreeGrafter"/>
</dbReference>
<dbReference type="Pfam" id="PF02487">
    <property type="entry name" value="CLN3"/>
    <property type="match status" value="1"/>
</dbReference>
<sequence>MLPLPGAPSSSWAVFCERLRRTFNGADPRVCIAFWLFGLINNVLYVIILSAALDLVGPEVPKGVVLLADVIPSFGTKLVAPYFIHMVPYSMRIMICVMLSVLGMSVVALSPAYTDGGAISTKIAGIVLASLSSGAGELSFVALVHYYGPFSLAAWGSGTGAAGLVGAGAYALATSSLGFSVKATLLASACLPAVMMVSFFIVLPRGPLRSVSAGKPEYQSIAGGDRLRDDFEPLEEVEDEGYGNGIRDEQDGLLESSTTGCGHTAANGESIRGQRLTVSIQRVKKLFFPYMVPMLLVYIAEYTINQGVSPTLLFPLKDSPFEHFRAFYPTYNAIYQVGVFLSRSSTPFFRIHNLYLPSLLQVLNLILLILQSLFDFIPSVYLVFAIIFWEGLLGGLVYVNTFAEISDRVPSQEREFSLGATTVNHVLGRPSTKFRKLQVFAVVSFWSYYLLRGNSHGPPGIRKFSARLGGKLTPWQTTVVVLVWLYICRNFSKIVGLESPEPMANLYSRSFFRATWIATAMDAGFWTAMRVKPKWLRDLASLVFTVYYLFAAERADDKVRRVRATLTVDHLRVSWNKATTPYLWALSKLVRPRLTSYPPRAIRIPRPKQSVYKEPTDAWLYFDGSLSSLQEQTCVVLDIPGGGFVAMGPRMSEDKLLAWAGKMKVPILSIDYRKAPEYPYPYALNECYDVYHTIVATRGRCLGLSGKSPPKIVLTGESAGGNLAVGLTLMILQSGSTESRRWHGEDTLPAPDGLVLVYPSLNMRVESWMTEEQMSLIQETSVRKRNQNVLNRKNEEYRRITPLATPVASDERILDTSGPDYFKRKDFGGDKSTPQSTAETLKEAGQLAAPLQTLSPQIRTRLAVSSMISYVHDRILTPEMMRAMIILYIGPYNRPDFSTDFLLSPVLAPEALLARFPKTFLLTGERDPLVDDTVIFAGRLRQAKLHQFNERQELGLEKSQKSFNEKDHVDVTLIPGISHGFLQFAGFFPDSWKHINRCAKWIEELFTLAEASRLPSPTPSLTASTHQLKPRRHKRTPTGDSSADEDKPLEMGVSNIRPLTPLDGPGSSPAQAETEHPQSPNGRPSKAKRKDRPVMSIALPDLQNKDQSEGTRVKIRRERSFTSLASEEDLLDRRMTGLAGGLMGIGEGARTP</sequence>
<dbReference type="GO" id="GO:0016020">
    <property type="term" value="C:membrane"/>
    <property type="evidence" value="ECO:0007669"/>
    <property type="project" value="InterPro"/>
</dbReference>
<gene>
    <name evidence="9" type="ORF">ASPZODRAFT_151692</name>
</gene>
<proteinExistence type="inferred from homology"/>
<feature type="transmembrane region" description="Helical" evidence="7">
    <location>
        <begin position="64"/>
        <end position="84"/>
    </location>
</feature>
<dbReference type="GO" id="GO:0005829">
    <property type="term" value="C:cytosol"/>
    <property type="evidence" value="ECO:0007669"/>
    <property type="project" value="TreeGrafter"/>
</dbReference>
<dbReference type="InterPro" id="IPR003492">
    <property type="entry name" value="Battenin_disease_Cln3"/>
</dbReference>
<dbReference type="STRING" id="1073090.A0A1L9SJ79"/>
<reference evidence="10" key="1">
    <citation type="journal article" date="2017" name="Genome Biol.">
        <title>Comparative genomics reveals high biological diversity and specific adaptations in the industrially and medically important fungal genus Aspergillus.</title>
        <authorList>
            <person name="de Vries R.P."/>
            <person name="Riley R."/>
            <person name="Wiebenga A."/>
            <person name="Aguilar-Osorio G."/>
            <person name="Amillis S."/>
            <person name="Uchima C.A."/>
            <person name="Anderluh G."/>
            <person name="Asadollahi M."/>
            <person name="Askin M."/>
            <person name="Barry K."/>
            <person name="Battaglia E."/>
            <person name="Bayram O."/>
            <person name="Benocci T."/>
            <person name="Braus-Stromeyer S.A."/>
            <person name="Caldana C."/>
            <person name="Canovas D."/>
            <person name="Cerqueira G.C."/>
            <person name="Chen F."/>
            <person name="Chen W."/>
            <person name="Choi C."/>
            <person name="Clum A."/>
            <person name="Dos Santos R.A."/>
            <person name="Damasio A.R."/>
            <person name="Diallinas G."/>
            <person name="Emri T."/>
            <person name="Fekete E."/>
            <person name="Flipphi M."/>
            <person name="Freyberg S."/>
            <person name="Gallo A."/>
            <person name="Gournas C."/>
            <person name="Habgood R."/>
            <person name="Hainaut M."/>
            <person name="Harispe M.L."/>
            <person name="Henrissat B."/>
            <person name="Hilden K.S."/>
            <person name="Hope R."/>
            <person name="Hossain A."/>
            <person name="Karabika E."/>
            <person name="Karaffa L."/>
            <person name="Karanyi Z."/>
            <person name="Krasevec N."/>
            <person name="Kuo A."/>
            <person name="Kusch H."/>
            <person name="LaButti K."/>
            <person name="Lagendijk E.L."/>
            <person name="Lapidus A."/>
            <person name="Levasseur A."/>
            <person name="Lindquist E."/>
            <person name="Lipzen A."/>
            <person name="Logrieco A.F."/>
            <person name="MacCabe A."/>
            <person name="Maekelae M.R."/>
            <person name="Malavazi I."/>
            <person name="Melin P."/>
            <person name="Meyer V."/>
            <person name="Mielnichuk N."/>
            <person name="Miskei M."/>
            <person name="Molnar A.P."/>
            <person name="Mule G."/>
            <person name="Ngan C.Y."/>
            <person name="Orejas M."/>
            <person name="Orosz E."/>
            <person name="Ouedraogo J.P."/>
            <person name="Overkamp K.M."/>
            <person name="Park H.-S."/>
            <person name="Perrone G."/>
            <person name="Piumi F."/>
            <person name="Punt P.J."/>
            <person name="Ram A.F."/>
            <person name="Ramon A."/>
            <person name="Rauscher S."/>
            <person name="Record E."/>
            <person name="Riano-Pachon D.M."/>
            <person name="Robert V."/>
            <person name="Roehrig J."/>
            <person name="Ruller R."/>
            <person name="Salamov A."/>
            <person name="Salih N.S."/>
            <person name="Samson R.A."/>
            <person name="Sandor E."/>
            <person name="Sanguinetti M."/>
            <person name="Schuetze T."/>
            <person name="Sepcic K."/>
            <person name="Shelest E."/>
            <person name="Sherlock G."/>
            <person name="Sophianopoulou V."/>
            <person name="Squina F.M."/>
            <person name="Sun H."/>
            <person name="Susca A."/>
            <person name="Todd R.B."/>
            <person name="Tsang A."/>
            <person name="Unkles S.E."/>
            <person name="van de Wiele N."/>
            <person name="van Rossen-Uffink D."/>
            <person name="Oliveira J.V."/>
            <person name="Vesth T.C."/>
            <person name="Visser J."/>
            <person name="Yu J.-H."/>
            <person name="Zhou M."/>
            <person name="Andersen M.R."/>
            <person name="Archer D.B."/>
            <person name="Baker S.E."/>
            <person name="Benoit I."/>
            <person name="Brakhage A.A."/>
            <person name="Braus G.H."/>
            <person name="Fischer R."/>
            <person name="Frisvad J.C."/>
            <person name="Goldman G.H."/>
            <person name="Houbraken J."/>
            <person name="Oakley B."/>
            <person name="Pocsi I."/>
            <person name="Scazzocchio C."/>
            <person name="Seiboth B."/>
            <person name="vanKuyk P.A."/>
            <person name="Wortman J."/>
            <person name="Dyer P.S."/>
            <person name="Grigoriev I.V."/>
        </authorList>
    </citation>
    <scope>NUCLEOTIDE SEQUENCE [LARGE SCALE GENOMIC DNA]</scope>
    <source>
        <strain evidence="10">CBS 506.65</strain>
    </source>
</reference>
<comment type="subcellular location">
    <subcellularLocation>
        <location evidence="1">Endomembrane system</location>
        <topology evidence="1">Multi-pass membrane protein</topology>
    </subcellularLocation>
</comment>
<dbReference type="GO" id="GO:0012505">
    <property type="term" value="C:endomembrane system"/>
    <property type="evidence" value="ECO:0007669"/>
    <property type="project" value="UniProtKB-SubCell"/>
</dbReference>
<evidence type="ECO:0000256" key="5">
    <source>
        <dbReference type="ARBA" id="ARBA00023136"/>
    </source>
</evidence>
<evidence type="ECO:0000256" key="1">
    <source>
        <dbReference type="ARBA" id="ARBA00004127"/>
    </source>
</evidence>
<evidence type="ECO:0000256" key="7">
    <source>
        <dbReference type="SAM" id="Phobius"/>
    </source>
</evidence>
<dbReference type="GO" id="GO:0005773">
    <property type="term" value="C:vacuole"/>
    <property type="evidence" value="ECO:0007669"/>
    <property type="project" value="UniProtKB-ARBA"/>
</dbReference>
<dbReference type="EMBL" id="KV878341">
    <property type="protein sequence ID" value="OJJ47143.1"/>
    <property type="molecule type" value="Genomic_DNA"/>
</dbReference>
<dbReference type="OrthoDB" id="5570009at2759"/>
<evidence type="ECO:0000256" key="2">
    <source>
        <dbReference type="ARBA" id="ARBA00007467"/>
    </source>
</evidence>
<feature type="region of interest" description="Disordered" evidence="6">
    <location>
        <begin position="1013"/>
        <end position="1111"/>
    </location>
</feature>
<feature type="domain" description="Alpha/beta hydrolase fold-3" evidence="8">
    <location>
        <begin position="861"/>
        <end position="944"/>
    </location>
</feature>
<dbReference type="GeneID" id="34612225"/>
<dbReference type="Gene3D" id="3.40.50.1820">
    <property type="entry name" value="alpha/beta hydrolase"/>
    <property type="match status" value="2"/>
</dbReference>
<dbReference type="AlphaFoldDB" id="A0A1L9SJ79"/>
<feature type="transmembrane region" description="Helical" evidence="7">
    <location>
        <begin position="354"/>
        <end position="374"/>
    </location>
</feature>
<feature type="transmembrane region" description="Helical" evidence="7">
    <location>
        <begin position="286"/>
        <end position="304"/>
    </location>
</feature>
<evidence type="ECO:0000313" key="9">
    <source>
        <dbReference type="EMBL" id="OJJ47143.1"/>
    </source>
</evidence>
<dbReference type="VEuPathDB" id="FungiDB:ASPZODRAFT_151692"/>
<comment type="similarity">
    <text evidence="2">Belongs to the battenin family.</text>
</comment>
<evidence type="ECO:0000313" key="10">
    <source>
        <dbReference type="Proteomes" id="UP000184188"/>
    </source>
</evidence>
<dbReference type="SUPFAM" id="SSF103473">
    <property type="entry name" value="MFS general substrate transporter"/>
    <property type="match status" value="1"/>
</dbReference>
<feature type="domain" description="Alpha/beta hydrolase fold-3" evidence="8">
    <location>
        <begin position="640"/>
        <end position="808"/>
    </location>
</feature>
<protein>
    <recommendedName>
        <fullName evidence="8">Alpha/beta hydrolase fold-3 domain-containing protein</fullName>
    </recommendedName>
</protein>
<evidence type="ECO:0000256" key="3">
    <source>
        <dbReference type="ARBA" id="ARBA00022692"/>
    </source>
</evidence>
<feature type="transmembrane region" description="Helical" evidence="7">
    <location>
        <begin position="123"/>
        <end position="145"/>
    </location>
</feature>
<dbReference type="PRINTS" id="PR01315">
    <property type="entry name" value="BATTENIN"/>
</dbReference>
<keyword evidence="10" id="KW-1185">Reference proteome</keyword>
<feature type="transmembrane region" description="Helical" evidence="7">
    <location>
        <begin position="91"/>
        <end position="111"/>
    </location>
</feature>
<dbReference type="PANTHER" id="PTHR23025">
    <property type="entry name" value="TRIACYLGLYCEROL LIPASE"/>
    <property type="match status" value="1"/>
</dbReference>
<dbReference type="SUPFAM" id="SSF53474">
    <property type="entry name" value="alpha/beta-Hydrolases"/>
    <property type="match status" value="1"/>
</dbReference>
<keyword evidence="3 7" id="KW-0812">Transmembrane</keyword>